<dbReference type="NCBIfam" id="NF041370">
    <property type="entry name" value="desamp_Halo"/>
    <property type="match status" value="1"/>
</dbReference>
<reference evidence="8" key="1">
    <citation type="submission" date="2016-10" db="EMBL/GenBank/DDBJ databases">
        <authorList>
            <person name="Varghese N."/>
            <person name="Submissions S."/>
        </authorList>
    </citation>
    <scope>NUCLEOTIDE SEQUENCE [LARGE SCALE GENOMIC DNA]</scope>
    <source>
        <strain evidence="8">CGMCC 1.7739</strain>
    </source>
</reference>
<dbReference type="InterPro" id="IPR028090">
    <property type="entry name" value="JAB_dom_prok"/>
</dbReference>
<dbReference type="GO" id="GO:0008270">
    <property type="term" value="F:zinc ion binding"/>
    <property type="evidence" value="ECO:0007669"/>
    <property type="project" value="TreeGrafter"/>
</dbReference>
<dbReference type="GO" id="GO:0008235">
    <property type="term" value="F:metalloexopeptidase activity"/>
    <property type="evidence" value="ECO:0007669"/>
    <property type="project" value="TreeGrafter"/>
</dbReference>
<dbReference type="PANTHER" id="PTHR34858">
    <property type="entry name" value="CYSO-CYSTEINE PEPTIDASE"/>
    <property type="match status" value="1"/>
</dbReference>
<dbReference type="GO" id="GO:0000502">
    <property type="term" value="C:proteasome complex"/>
    <property type="evidence" value="ECO:0007669"/>
    <property type="project" value="UniProtKB-KW"/>
</dbReference>
<dbReference type="CDD" id="cd08070">
    <property type="entry name" value="MPN_like"/>
    <property type="match status" value="1"/>
</dbReference>
<dbReference type="SMART" id="SM00232">
    <property type="entry name" value="JAB_MPN"/>
    <property type="match status" value="1"/>
</dbReference>
<dbReference type="Gene3D" id="3.40.140.10">
    <property type="entry name" value="Cytidine Deaminase, domain 2"/>
    <property type="match status" value="1"/>
</dbReference>
<dbReference type="PANTHER" id="PTHR34858:SF1">
    <property type="entry name" value="CYSO-CYSTEINE PEPTIDASE"/>
    <property type="match status" value="1"/>
</dbReference>
<dbReference type="InterPro" id="IPR051929">
    <property type="entry name" value="VirAsm_ModProt"/>
</dbReference>
<feature type="domain" description="MPN" evidence="6">
    <location>
        <begin position="8"/>
        <end position="140"/>
    </location>
</feature>
<evidence type="ECO:0000256" key="3">
    <source>
        <dbReference type="ARBA" id="ARBA00022801"/>
    </source>
</evidence>
<keyword evidence="2" id="KW-0479">Metal-binding</keyword>
<evidence type="ECO:0000256" key="5">
    <source>
        <dbReference type="ARBA" id="ARBA00023049"/>
    </source>
</evidence>
<evidence type="ECO:0000313" key="7">
    <source>
        <dbReference type="EMBL" id="SFG45578.1"/>
    </source>
</evidence>
<dbReference type="EMBL" id="FOOQ01000002">
    <property type="protein sequence ID" value="SFG45578.1"/>
    <property type="molecule type" value="Genomic_DNA"/>
</dbReference>
<dbReference type="SUPFAM" id="SSF102712">
    <property type="entry name" value="JAB1/MPN domain"/>
    <property type="match status" value="1"/>
</dbReference>
<keyword evidence="7" id="KW-0647">Proteasome</keyword>
<dbReference type="AlphaFoldDB" id="A0A1I2RYE7"/>
<dbReference type="STRING" id="553467.SAMN04488063_2104"/>
<keyword evidence="4" id="KW-0862">Zinc</keyword>
<dbReference type="OrthoDB" id="10589at2157"/>
<sequence>MTSTKAKLVFDSDARDAVLSHAREGANDGPPREVCGVLAGTRANEPGASPDRVRSVRRVRNVAENRRVAYELDPEETLRTLESIDAEGRDVVGFYHSHPESEPVPSDADRERATWSGYVYLVCSPDGRLNAYRWTGSAFDPLRVVVE</sequence>
<evidence type="ECO:0000256" key="2">
    <source>
        <dbReference type="ARBA" id="ARBA00022723"/>
    </source>
</evidence>
<evidence type="ECO:0000313" key="8">
    <source>
        <dbReference type="Proteomes" id="UP000198876"/>
    </source>
</evidence>
<dbReference type="InterPro" id="IPR000555">
    <property type="entry name" value="JAMM/MPN+_dom"/>
</dbReference>
<dbReference type="RefSeq" id="WP_092891919.1">
    <property type="nucleotide sequence ID" value="NZ_FOOQ01000002.1"/>
</dbReference>
<keyword evidence="8" id="KW-1185">Reference proteome</keyword>
<dbReference type="PROSITE" id="PS50249">
    <property type="entry name" value="MPN"/>
    <property type="match status" value="1"/>
</dbReference>
<name>A0A1I2RYE7_9EURY</name>
<gene>
    <name evidence="7" type="ORF">SAMN04488063_2104</name>
</gene>
<dbReference type="InterPro" id="IPR053551">
    <property type="entry name" value="Metalloprotease_DSAMP"/>
</dbReference>
<accession>A0A1I2RYE7</accession>
<evidence type="ECO:0000256" key="4">
    <source>
        <dbReference type="ARBA" id="ARBA00022833"/>
    </source>
</evidence>
<evidence type="ECO:0000256" key="1">
    <source>
        <dbReference type="ARBA" id="ARBA00022670"/>
    </source>
</evidence>
<protein>
    <submittedName>
        <fullName evidence="7">Proteasome lid subunit RPN8/RPN11, contains Jab1/MPN metalloenzyme (JAMM) motif</fullName>
    </submittedName>
</protein>
<keyword evidence="3" id="KW-0378">Hydrolase</keyword>
<proteinExistence type="predicted"/>
<dbReference type="GO" id="GO:0006508">
    <property type="term" value="P:proteolysis"/>
    <property type="evidence" value="ECO:0007669"/>
    <property type="project" value="UniProtKB-KW"/>
</dbReference>
<dbReference type="InterPro" id="IPR037518">
    <property type="entry name" value="MPN"/>
</dbReference>
<keyword evidence="5" id="KW-0482">Metalloprotease</keyword>
<organism evidence="7 8">
    <name type="scientific">Halopelagius inordinatus</name>
    <dbReference type="NCBI Taxonomy" id="553467"/>
    <lineage>
        <taxon>Archaea</taxon>
        <taxon>Methanobacteriati</taxon>
        <taxon>Methanobacteriota</taxon>
        <taxon>Stenosarchaea group</taxon>
        <taxon>Halobacteria</taxon>
        <taxon>Halobacteriales</taxon>
        <taxon>Haloferacaceae</taxon>
    </lineage>
</organism>
<keyword evidence="1" id="KW-0645">Protease</keyword>
<dbReference type="Pfam" id="PF14464">
    <property type="entry name" value="Prok-JAB"/>
    <property type="match status" value="1"/>
</dbReference>
<dbReference type="Proteomes" id="UP000198876">
    <property type="component" value="Unassembled WGS sequence"/>
</dbReference>
<evidence type="ECO:0000259" key="6">
    <source>
        <dbReference type="PROSITE" id="PS50249"/>
    </source>
</evidence>